<evidence type="ECO:0000313" key="2">
    <source>
        <dbReference type="EMBL" id="KAF9509731.1"/>
    </source>
</evidence>
<dbReference type="AlphaFoldDB" id="A0A9P6ARU8"/>
<feature type="compositionally biased region" description="Basic and acidic residues" evidence="1">
    <location>
        <begin position="145"/>
        <end position="159"/>
    </location>
</feature>
<evidence type="ECO:0000256" key="1">
    <source>
        <dbReference type="SAM" id="MobiDB-lite"/>
    </source>
</evidence>
<feature type="region of interest" description="Disordered" evidence="1">
    <location>
        <begin position="130"/>
        <end position="183"/>
    </location>
</feature>
<dbReference type="Proteomes" id="UP000886523">
    <property type="component" value="Unassembled WGS sequence"/>
</dbReference>
<organism evidence="2 3">
    <name type="scientific">Hydnum rufescens UP504</name>
    <dbReference type="NCBI Taxonomy" id="1448309"/>
    <lineage>
        <taxon>Eukaryota</taxon>
        <taxon>Fungi</taxon>
        <taxon>Dikarya</taxon>
        <taxon>Basidiomycota</taxon>
        <taxon>Agaricomycotina</taxon>
        <taxon>Agaricomycetes</taxon>
        <taxon>Cantharellales</taxon>
        <taxon>Hydnaceae</taxon>
        <taxon>Hydnum</taxon>
    </lineage>
</organism>
<reference evidence="2" key="1">
    <citation type="journal article" date="2020" name="Nat. Commun.">
        <title>Large-scale genome sequencing of mycorrhizal fungi provides insights into the early evolution of symbiotic traits.</title>
        <authorList>
            <person name="Miyauchi S."/>
            <person name="Kiss E."/>
            <person name="Kuo A."/>
            <person name="Drula E."/>
            <person name="Kohler A."/>
            <person name="Sanchez-Garcia M."/>
            <person name="Morin E."/>
            <person name="Andreopoulos B."/>
            <person name="Barry K.W."/>
            <person name="Bonito G."/>
            <person name="Buee M."/>
            <person name="Carver A."/>
            <person name="Chen C."/>
            <person name="Cichocki N."/>
            <person name="Clum A."/>
            <person name="Culley D."/>
            <person name="Crous P.W."/>
            <person name="Fauchery L."/>
            <person name="Girlanda M."/>
            <person name="Hayes R.D."/>
            <person name="Keri Z."/>
            <person name="LaButti K."/>
            <person name="Lipzen A."/>
            <person name="Lombard V."/>
            <person name="Magnuson J."/>
            <person name="Maillard F."/>
            <person name="Murat C."/>
            <person name="Nolan M."/>
            <person name="Ohm R.A."/>
            <person name="Pangilinan J."/>
            <person name="Pereira M.F."/>
            <person name="Perotto S."/>
            <person name="Peter M."/>
            <person name="Pfister S."/>
            <person name="Riley R."/>
            <person name="Sitrit Y."/>
            <person name="Stielow J.B."/>
            <person name="Szollosi G."/>
            <person name="Zifcakova L."/>
            <person name="Stursova M."/>
            <person name="Spatafora J.W."/>
            <person name="Tedersoo L."/>
            <person name="Vaario L.M."/>
            <person name="Yamada A."/>
            <person name="Yan M."/>
            <person name="Wang P."/>
            <person name="Xu J."/>
            <person name="Bruns T."/>
            <person name="Baldrian P."/>
            <person name="Vilgalys R."/>
            <person name="Dunand C."/>
            <person name="Henrissat B."/>
            <person name="Grigoriev I.V."/>
            <person name="Hibbett D."/>
            <person name="Nagy L.G."/>
            <person name="Martin F.M."/>
        </authorList>
    </citation>
    <scope>NUCLEOTIDE SEQUENCE</scope>
    <source>
        <strain evidence="2">UP504</strain>
    </source>
</reference>
<protein>
    <submittedName>
        <fullName evidence="2">Uncharacterized protein</fullName>
    </submittedName>
</protein>
<dbReference type="EMBL" id="MU129029">
    <property type="protein sequence ID" value="KAF9509731.1"/>
    <property type="molecule type" value="Genomic_DNA"/>
</dbReference>
<keyword evidence="3" id="KW-1185">Reference proteome</keyword>
<feature type="compositionally biased region" description="Basic and acidic residues" evidence="1">
    <location>
        <begin position="1"/>
        <end position="10"/>
    </location>
</feature>
<feature type="region of interest" description="Disordered" evidence="1">
    <location>
        <begin position="1"/>
        <end position="63"/>
    </location>
</feature>
<evidence type="ECO:0000313" key="3">
    <source>
        <dbReference type="Proteomes" id="UP000886523"/>
    </source>
</evidence>
<proteinExistence type="predicted"/>
<accession>A0A9P6ARU8</accession>
<gene>
    <name evidence="2" type="ORF">BS47DRAFT_1365028</name>
</gene>
<comment type="caution">
    <text evidence="2">The sequence shown here is derived from an EMBL/GenBank/DDBJ whole genome shotgun (WGS) entry which is preliminary data.</text>
</comment>
<name>A0A9P6ARU8_9AGAM</name>
<sequence>MQPRNEDARCKAQGPQMNHTPTSVDFHLPTTPTNPQIKTCDPTEETCENRNTHSEPPAHMTTTPRCKTKCAVQTSTTHPLCGIQIKPPEMTTHPNGHPPICKTKYKAHNQGAKSVPHTHFGRLLPSVKTHLTSTQGSPQYAQPPKPKEPAPKMTIDKCVYHTPTSAGVPSPHENSPDEHMGKPPVCAATQAQRALPLNTGIDKIAYHTPAAAVCHLDPTPVTLPNKHGRMMTNPPNESRQWQ</sequence>